<protein>
    <submittedName>
        <fullName evidence="2">Alpha/beta hydrolase</fullName>
    </submittedName>
</protein>
<dbReference type="InterPro" id="IPR029058">
    <property type="entry name" value="AB_hydrolase_fold"/>
</dbReference>
<comment type="caution">
    <text evidence="2">The sequence shown here is derived from an EMBL/GenBank/DDBJ whole genome shotgun (WGS) entry which is preliminary data.</text>
</comment>
<reference evidence="2 3" key="1">
    <citation type="submission" date="2023-04" db="EMBL/GenBank/DDBJ databases">
        <title>Klugiella caeni sp. nov. isolated from the sludge of biochemical tank.</title>
        <authorList>
            <person name="Geng K."/>
        </authorList>
    </citation>
    <scope>NUCLEOTIDE SEQUENCE [LARGE SCALE GENOMIC DNA]</scope>
    <source>
        <strain evidence="2 3">YN-L-19</strain>
    </source>
</reference>
<dbReference type="SUPFAM" id="SSF53474">
    <property type="entry name" value="alpha/beta-Hydrolases"/>
    <property type="match status" value="1"/>
</dbReference>
<evidence type="ECO:0000313" key="2">
    <source>
        <dbReference type="EMBL" id="MDI2099267.1"/>
    </source>
</evidence>
<evidence type="ECO:0000313" key="3">
    <source>
        <dbReference type="Proteomes" id="UP001321506"/>
    </source>
</evidence>
<keyword evidence="2" id="KW-0378">Hydrolase</keyword>
<dbReference type="GO" id="GO:0016020">
    <property type="term" value="C:membrane"/>
    <property type="evidence" value="ECO:0007669"/>
    <property type="project" value="TreeGrafter"/>
</dbReference>
<dbReference type="PRINTS" id="PR00111">
    <property type="entry name" value="ABHYDROLASE"/>
</dbReference>
<dbReference type="Proteomes" id="UP001321506">
    <property type="component" value="Unassembled WGS sequence"/>
</dbReference>
<keyword evidence="3" id="KW-1185">Reference proteome</keyword>
<name>A0AAW6TCF3_9MICO</name>
<gene>
    <name evidence="2" type="ORF">QF206_09870</name>
</gene>
<dbReference type="InterPro" id="IPR000073">
    <property type="entry name" value="AB_hydrolase_1"/>
</dbReference>
<evidence type="ECO:0000259" key="1">
    <source>
        <dbReference type="Pfam" id="PF12697"/>
    </source>
</evidence>
<dbReference type="InterPro" id="IPR050266">
    <property type="entry name" value="AB_hydrolase_sf"/>
</dbReference>
<dbReference type="GO" id="GO:0016787">
    <property type="term" value="F:hydrolase activity"/>
    <property type="evidence" value="ECO:0007669"/>
    <property type="project" value="UniProtKB-KW"/>
</dbReference>
<dbReference type="PANTHER" id="PTHR43798:SF33">
    <property type="entry name" value="HYDROLASE, PUTATIVE (AFU_ORTHOLOGUE AFUA_2G14860)-RELATED"/>
    <property type="match status" value="1"/>
</dbReference>
<dbReference type="Gene3D" id="3.40.50.1820">
    <property type="entry name" value="alpha/beta hydrolase"/>
    <property type="match status" value="1"/>
</dbReference>
<dbReference type="EMBL" id="JASATX010000004">
    <property type="protein sequence ID" value="MDI2099267.1"/>
    <property type="molecule type" value="Genomic_DNA"/>
</dbReference>
<dbReference type="AlphaFoldDB" id="A0AAW6TCF3"/>
<sequence length="286" mass="31541">MHAGRRASERSPRVAVTPSGRPRFVLVHGSRLSSTQWRPQVPLLERAGPVALVDLPGHGSRSKEPFTLDRAAEVIAEAVAEASSDEAVVLVGHSLGGYAAMTYAARHPKSLAGLVLAGSSATPVGAGAAVYRWVARVTDRLGEQRMTRINNRVLRRLYRPELIEPVIAGGYWFAPTPAAWREVMERCRPSMLWAVECPVLLLNGRFDQFRVGVRDYLRACIDGRAETIPRAGHFSNLDRPEAFAAAVMRFADEVTTPSGSETRVTDRRPQRSLSHELVHDDSIDRY</sequence>
<accession>A0AAW6TCF3</accession>
<dbReference type="PANTHER" id="PTHR43798">
    <property type="entry name" value="MONOACYLGLYCEROL LIPASE"/>
    <property type="match status" value="1"/>
</dbReference>
<feature type="domain" description="AB hydrolase-1" evidence="1">
    <location>
        <begin position="24"/>
        <end position="246"/>
    </location>
</feature>
<organism evidence="2 3">
    <name type="scientific">Ruicaihuangia caeni</name>
    <dbReference type="NCBI Taxonomy" id="3042517"/>
    <lineage>
        <taxon>Bacteria</taxon>
        <taxon>Bacillati</taxon>
        <taxon>Actinomycetota</taxon>
        <taxon>Actinomycetes</taxon>
        <taxon>Micrococcales</taxon>
        <taxon>Microbacteriaceae</taxon>
        <taxon>Ruicaihuangia</taxon>
    </lineage>
</organism>
<proteinExistence type="predicted"/>
<dbReference type="RefSeq" id="WP_281489060.1">
    <property type="nucleotide sequence ID" value="NZ_JASATX010000004.1"/>
</dbReference>
<dbReference type="Pfam" id="PF12697">
    <property type="entry name" value="Abhydrolase_6"/>
    <property type="match status" value="1"/>
</dbReference>